<dbReference type="Gene3D" id="1.10.3720.10">
    <property type="entry name" value="MetI-like"/>
    <property type="match status" value="1"/>
</dbReference>
<feature type="transmembrane region" description="Helical" evidence="7">
    <location>
        <begin position="118"/>
        <end position="139"/>
    </location>
</feature>
<reference evidence="9 10" key="1">
    <citation type="submission" date="2024-09" db="EMBL/GenBank/DDBJ databases">
        <authorList>
            <person name="Sun Q."/>
            <person name="Mori K."/>
        </authorList>
    </citation>
    <scope>NUCLEOTIDE SEQUENCE [LARGE SCALE GENOMIC DNA]</scope>
    <source>
        <strain evidence="9 10">CCM 3426</strain>
    </source>
</reference>
<organism evidence="9 10">
    <name type="scientific">Nonomuraea spiralis</name>
    <dbReference type="NCBI Taxonomy" id="46182"/>
    <lineage>
        <taxon>Bacteria</taxon>
        <taxon>Bacillati</taxon>
        <taxon>Actinomycetota</taxon>
        <taxon>Actinomycetes</taxon>
        <taxon>Streptosporangiales</taxon>
        <taxon>Streptosporangiaceae</taxon>
        <taxon>Nonomuraea</taxon>
    </lineage>
</organism>
<comment type="similarity">
    <text evidence="7">Belongs to the binding-protein-dependent transport system permease family.</text>
</comment>
<evidence type="ECO:0000256" key="3">
    <source>
        <dbReference type="ARBA" id="ARBA00022475"/>
    </source>
</evidence>
<evidence type="ECO:0000256" key="4">
    <source>
        <dbReference type="ARBA" id="ARBA00022692"/>
    </source>
</evidence>
<dbReference type="PANTHER" id="PTHR43744:SF12">
    <property type="entry name" value="ABC TRANSPORTER PERMEASE PROTEIN MG189-RELATED"/>
    <property type="match status" value="1"/>
</dbReference>
<keyword evidence="3" id="KW-1003">Cell membrane</keyword>
<keyword evidence="6 7" id="KW-0472">Membrane</keyword>
<protein>
    <submittedName>
        <fullName evidence="9">Carbohydrate ABC transporter permease</fullName>
    </submittedName>
</protein>
<dbReference type="Pfam" id="PF00528">
    <property type="entry name" value="BPD_transp_1"/>
    <property type="match status" value="1"/>
</dbReference>
<accession>A0ABV5IVB2</accession>
<name>A0ABV5IVB2_9ACTN</name>
<comment type="subcellular location">
    <subcellularLocation>
        <location evidence="1 7">Cell membrane</location>
        <topology evidence="1 7">Multi-pass membrane protein</topology>
    </subcellularLocation>
</comment>
<evidence type="ECO:0000313" key="9">
    <source>
        <dbReference type="EMBL" id="MFB9208501.1"/>
    </source>
</evidence>
<gene>
    <name evidence="9" type="ORF">ACFFV7_45480</name>
</gene>
<dbReference type="PANTHER" id="PTHR43744">
    <property type="entry name" value="ABC TRANSPORTER PERMEASE PROTEIN MG189-RELATED-RELATED"/>
    <property type="match status" value="1"/>
</dbReference>
<keyword evidence="4 7" id="KW-0812">Transmembrane</keyword>
<feature type="transmembrane region" description="Helical" evidence="7">
    <location>
        <begin position="159"/>
        <end position="181"/>
    </location>
</feature>
<evidence type="ECO:0000313" key="10">
    <source>
        <dbReference type="Proteomes" id="UP001589647"/>
    </source>
</evidence>
<feature type="transmembrane region" description="Helical" evidence="7">
    <location>
        <begin position="21"/>
        <end position="43"/>
    </location>
</feature>
<feature type="transmembrane region" description="Helical" evidence="7">
    <location>
        <begin position="215"/>
        <end position="236"/>
    </location>
</feature>
<keyword evidence="10" id="KW-1185">Reference proteome</keyword>
<sequence length="297" mass="32153">MTTVPVRRPLARLVGDLLLPRLTAVALWAWVVFNLALVGWVGLQSLKTSGEVWLSPFSLPASAAWENYDSAWQAGQFSIAALNSVVLTALGSLLIVVIAAPAAYALSRSSRRIAGPITGFFAAGLSIPLQTMAIPIVVAKLSVYTFMVDWVTGWWDNRITLLVFEVVLSLPFAVFVLTGYFRSLPKEVEEAAELDGAGPLTAFVRVIAPLARPGLTTVLVLNVIGLWNSTLLVLLITPLPEERTLPAALLNLYSTMQYSSDWGGLFAGIVILIYPMVILYIWLGRRVVEGMTAGIGK</sequence>
<dbReference type="PROSITE" id="PS50928">
    <property type="entry name" value="ABC_TM1"/>
    <property type="match status" value="1"/>
</dbReference>
<comment type="caution">
    <text evidence="9">The sequence shown here is derived from an EMBL/GenBank/DDBJ whole genome shotgun (WGS) entry which is preliminary data.</text>
</comment>
<keyword evidence="2 7" id="KW-0813">Transport</keyword>
<dbReference type="InterPro" id="IPR035906">
    <property type="entry name" value="MetI-like_sf"/>
</dbReference>
<proteinExistence type="inferred from homology"/>
<feature type="transmembrane region" description="Helical" evidence="7">
    <location>
        <begin position="85"/>
        <end position="106"/>
    </location>
</feature>
<dbReference type="EMBL" id="JBHMEI010000078">
    <property type="protein sequence ID" value="MFB9208501.1"/>
    <property type="molecule type" value="Genomic_DNA"/>
</dbReference>
<keyword evidence="5 7" id="KW-1133">Transmembrane helix</keyword>
<evidence type="ECO:0000259" key="8">
    <source>
        <dbReference type="PROSITE" id="PS50928"/>
    </source>
</evidence>
<dbReference type="SUPFAM" id="SSF161098">
    <property type="entry name" value="MetI-like"/>
    <property type="match status" value="1"/>
</dbReference>
<evidence type="ECO:0000256" key="6">
    <source>
        <dbReference type="ARBA" id="ARBA00023136"/>
    </source>
</evidence>
<dbReference type="CDD" id="cd06261">
    <property type="entry name" value="TM_PBP2"/>
    <property type="match status" value="1"/>
</dbReference>
<dbReference type="Proteomes" id="UP001589647">
    <property type="component" value="Unassembled WGS sequence"/>
</dbReference>
<evidence type="ECO:0000256" key="5">
    <source>
        <dbReference type="ARBA" id="ARBA00022989"/>
    </source>
</evidence>
<evidence type="ECO:0000256" key="7">
    <source>
        <dbReference type="RuleBase" id="RU363032"/>
    </source>
</evidence>
<feature type="transmembrane region" description="Helical" evidence="7">
    <location>
        <begin position="262"/>
        <end position="283"/>
    </location>
</feature>
<dbReference type="InterPro" id="IPR000515">
    <property type="entry name" value="MetI-like"/>
</dbReference>
<feature type="domain" description="ABC transmembrane type-1" evidence="8">
    <location>
        <begin position="81"/>
        <end position="283"/>
    </location>
</feature>
<evidence type="ECO:0000256" key="2">
    <source>
        <dbReference type="ARBA" id="ARBA00022448"/>
    </source>
</evidence>
<evidence type="ECO:0000256" key="1">
    <source>
        <dbReference type="ARBA" id="ARBA00004651"/>
    </source>
</evidence>
<dbReference type="RefSeq" id="WP_229823963.1">
    <property type="nucleotide sequence ID" value="NZ_BMRC01000005.1"/>
</dbReference>